<keyword evidence="10" id="KW-0862">Zinc</keyword>
<keyword evidence="11" id="KW-1133">Transmembrane helix</keyword>
<dbReference type="PANTHER" id="PTHR46279:SF10">
    <property type="entry name" value="RING-TYPE E3 UBIQUITIN TRANSFERASE"/>
    <property type="match status" value="1"/>
</dbReference>
<organism evidence="20 21">
    <name type="scientific">Glycine soja</name>
    <name type="common">Wild soybean</name>
    <dbReference type="NCBI Taxonomy" id="3848"/>
    <lineage>
        <taxon>Eukaryota</taxon>
        <taxon>Viridiplantae</taxon>
        <taxon>Streptophyta</taxon>
        <taxon>Embryophyta</taxon>
        <taxon>Tracheophyta</taxon>
        <taxon>Spermatophyta</taxon>
        <taxon>Magnoliopsida</taxon>
        <taxon>eudicotyledons</taxon>
        <taxon>Gunneridae</taxon>
        <taxon>Pentapetalae</taxon>
        <taxon>rosids</taxon>
        <taxon>fabids</taxon>
        <taxon>Fabales</taxon>
        <taxon>Fabaceae</taxon>
        <taxon>Papilionoideae</taxon>
        <taxon>50 kb inversion clade</taxon>
        <taxon>NPAAA clade</taxon>
        <taxon>indigoferoid/millettioid clade</taxon>
        <taxon>Phaseoleae</taxon>
        <taxon>Glycine</taxon>
        <taxon>Glycine subgen. Soja</taxon>
    </lineage>
</organism>
<comment type="catalytic activity">
    <reaction evidence="16">
        <text>L-seryl-[protein] + ATP = O-phospho-L-seryl-[protein] + ADP + H(+)</text>
        <dbReference type="Rhea" id="RHEA:17989"/>
        <dbReference type="Rhea" id="RHEA-COMP:9863"/>
        <dbReference type="Rhea" id="RHEA-COMP:11604"/>
        <dbReference type="ChEBI" id="CHEBI:15378"/>
        <dbReference type="ChEBI" id="CHEBI:29999"/>
        <dbReference type="ChEBI" id="CHEBI:30616"/>
        <dbReference type="ChEBI" id="CHEBI:83421"/>
        <dbReference type="ChEBI" id="CHEBI:456216"/>
        <dbReference type="EC" id="2.7.11.1"/>
    </reaction>
</comment>
<feature type="chain" id="PRO_5019168303" evidence="18">
    <location>
        <begin position="27"/>
        <end position="385"/>
    </location>
</feature>
<protein>
    <submittedName>
        <fullName evidence="20">Putative RING-H2 finger protein ATL21A</fullName>
        <ecNumber evidence="20">2.7.11.1</ecNumber>
    </submittedName>
</protein>
<comment type="catalytic activity">
    <reaction evidence="1">
        <text>S-ubiquitinyl-[E2 ubiquitin-conjugating enzyme]-L-cysteine + [acceptor protein]-L-lysine = [E2 ubiquitin-conjugating enzyme]-L-cysteine + N(6)-ubiquitinyl-[acceptor protein]-L-lysine.</text>
        <dbReference type="EC" id="2.3.2.27"/>
    </reaction>
</comment>
<evidence type="ECO:0000256" key="4">
    <source>
        <dbReference type="ARBA" id="ARBA00022679"/>
    </source>
</evidence>
<evidence type="ECO:0000313" key="21">
    <source>
        <dbReference type="Proteomes" id="UP000289340"/>
    </source>
</evidence>
<proteinExistence type="inferred from homology"/>
<dbReference type="InterPro" id="IPR046948">
    <property type="entry name" value="ATL20-22-like"/>
</dbReference>
<keyword evidence="12" id="KW-0472">Membrane</keyword>
<accession>A0A445K8U0</accession>
<dbReference type="Pfam" id="PF14380">
    <property type="entry name" value="WAK_assoc"/>
    <property type="match status" value="1"/>
</dbReference>
<feature type="domain" description="RING-type" evidence="19">
    <location>
        <begin position="327"/>
        <end position="369"/>
    </location>
</feature>
<dbReference type="Proteomes" id="UP000289340">
    <property type="component" value="Chromosome 6"/>
</dbReference>
<dbReference type="InterPro" id="IPR013083">
    <property type="entry name" value="Znf_RING/FYVE/PHD"/>
</dbReference>
<evidence type="ECO:0000256" key="8">
    <source>
        <dbReference type="ARBA" id="ARBA00022771"/>
    </source>
</evidence>
<dbReference type="GO" id="GO:0016020">
    <property type="term" value="C:membrane"/>
    <property type="evidence" value="ECO:0007669"/>
    <property type="project" value="UniProtKB-SubCell"/>
</dbReference>
<dbReference type="Gramene" id="XM_028380291.1">
    <property type="protein sequence ID" value="XP_028236092.1"/>
    <property type="gene ID" value="LOC114415538"/>
</dbReference>
<keyword evidence="8 17" id="KW-0863">Zinc-finger</keyword>
<keyword evidence="7 18" id="KW-0732">Signal</keyword>
<sequence length="385" mass="42690">MKIPNTILKLFLFILLNPSQIAIALASIEACLDSVCQTHEPVIRFPFRIEGEQENSCGHPGFSVSCNHNGQTLLNLSYCGEELRIQRINYAAQQLWVNDPNNCLPKRLLSLNLSASPFDAVYRQKFTFFNCSFNLEYLVRRYRPISCLSDSPKYLVFATPSSTVFGHLSSVCDLVATVTVPVQSPFNDRVTSSELSDDLRFSWDSPSCGRCESHGGRCGFKSNETFELDCSLVPSKGISHGARYAIVICIGATALLCCMGVLRCIHSWLRIGNQDGPWANETVPDFEALAGSRPTTVTGLDRPTIESYPKIVLGENRGLPKKGDKTCSICLSEYIPKETVKTIPECGHCFHAQCIDEWLPLNASCPICRTSPRKLPQPRARSSPQ</sequence>
<evidence type="ECO:0000256" key="16">
    <source>
        <dbReference type="ARBA" id="ARBA00048679"/>
    </source>
</evidence>
<evidence type="ECO:0000256" key="1">
    <source>
        <dbReference type="ARBA" id="ARBA00000900"/>
    </source>
</evidence>
<evidence type="ECO:0000256" key="5">
    <source>
        <dbReference type="ARBA" id="ARBA00022692"/>
    </source>
</evidence>
<evidence type="ECO:0000256" key="11">
    <source>
        <dbReference type="ARBA" id="ARBA00022989"/>
    </source>
</evidence>
<dbReference type="InterPro" id="IPR025287">
    <property type="entry name" value="WAK_GUB"/>
</dbReference>
<dbReference type="SMR" id="A0A445K8U0"/>
<evidence type="ECO:0000313" key="20">
    <source>
        <dbReference type="EMBL" id="RZC07209.1"/>
    </source>
</evidence>
<comment type="caution">
    <text evidence="20">The sequence shown here is derived from an EMBL/GenBank/DDBJ whole genome shotgun (WGS) entry which is preliminary data.</text>
</comment>
<evidence type="ECO:0000256" key="9">
    <source>
        <dbReference type="ARBA" id="ARBA00022786"/>
    </source>
</evidence>
<keyword evidence="21" id="KW-1185">Reference proteome</keyword>
<evidence type="ECO:0000256" key="7">
    <source>
        <dbReference type="ARBA" id="ARBA00022729"/>
    </source>
</evidence>
<evidence type="ECO:0000259" key="19">
    <source>
        <dbReference type="PROSITE" id="PS50089"/>
    </source>
</evidence>
<dbReference type="InterPro" id="IPR032872">
    <property type="entry name" value="WAK_assoc_C"/>
</dbReference>
<evidence type="ECO:0000256" key="10">
    <source>
        <dbReference type="ARBA" id="ARBA00022833"/>
    </source>
</evidence>
<keyword evidence="9" id="KW-0833">Ubl conjugation pathway</keyword>
<evidence type="ECO:0000256" key="15">
    <source>
        <dbReference type="ARBA" id="ARBA00047899"/>
    </source>
</evidence>
<dbReference type="EMBL" id="QZWG01000006">
    <property type="protein sequence ID" value="RZC07209.1"/>
    <property type="molecule type" value="Genomic_DNA"/>
</dbReference>
<evidence type="ECO:0000256" key="17">
    <source>
        <dbReference type="PROSITE-ProRule" id="PRU00175"/>
    </source>
</evidence>
<evidence type="ECO:0000256" key="13">
    <source>
        <dbReference type="ARBA" id="ARBA00023180"/>
    </source>
</evidence>
<dbReference type="GO" id="GO:0008270">
    <property type="term" value="F:zinc ion binding"/>
    <property type="evidence" value="ECO:0007669"/>
    <property type="project" value="UniProtKB-KW"/>
</dbReference>
<feature type="signal peptide" evidence="18">
    <location>
        <begin position="1"/>
        <end position="26"/>
    </location>
</feature>
<dbReference type="EC" id="2.7.11.1" evidence="20"/>
<evidence type="ECO:0000256" key="2">
    <source>
        <dbReference type="ARBA" id="ARBA00004167"/>
    </source>
</evidence>
<evidence type="ECO:0000256" key="12">
    <source>
        <dbReference type="ARBA" id="ARBA00023136"/>
    </source>
</evidence>
<dbReference type="GO" id="GO:0061630">
    <property type="term" value="F:ubiquitin protein ligase activity"/>
    <property type="evidence" value="ECO:0007669"/>
    <property type="project" value="UniProtKB-EC"/>
</dbReference>
<keyword evidence="13" id="KW-0325">Glycoprotein</keyword>
<name>A0A445K8U0_GLYSO</name>
<dbReference type="GO" id="GO:0004674">
    <property type="term" value="F:protein serine/threonine kinase activity"/>
    <property type="evidence" value="ECO:0007669"/>
    <property type="project" value="UniProtKB-EC"/>
</dbReference>
<evidence type="ECO:0000256" key="6">
    <source>
        <dbReference type="ARBA" id="ARBA00022723"/>
    </source>
</evidence>
<dbReference type="SUPFAM" id="SSF57850">
    <property type="entry name" value="RING/U-box"/>
    <property type="match status" value="1"/>
</dbReference>
<reference evidence="20 21" key="1">
    <citation type="submission" date="2018-09" db="EMBL/GenBank/DDBJ databases">
        <title>A high-quality reference genome of wild soybean provides a powerful tool to mine soybean genomes.</title>
        <authorList>
            <person name="Xie M."/>
            <person name="Chung C.Y.L."/>
            <person name="Li M.-W."/>
            <person name="Wong F.-L."/>
            <person name="Chan T.-F."/>
            <person name="Lam H.-M."/>
        </authorList>
    </citation>
    <scope>NUCLEOTIDE SEQUENCE [LARGE SCALE GENOMIC DNA]</scope>
    <source>
        <strain evidence="21">cv. W05</strain>
        <tissue evidence="20">Hypocotyl of etiolated seedlings</tissue>
    </source>
</reference>
<comment type="subcellular location">
    <subcellularLocation>
        <location evidence="2">Membrane</location>
        <topology evidence="2">Single-pass membrane protein</topology>
    </subcellularLocation>
</comment>
<dbReference type="GO" id="GO:0106310">
    <property type="term" value="F:protein serine kinase activity"/>
    <property type="evidence" value="ECO:0007669"/>
    <property type="project" value="RHEA"/>
</dbReference>
<dbReference type="Pfam" id="PF13639">
    <property type="entry name" value="zf-RING_2"/>
    <property type="match status" value="1"/>
</dbReference>
<comment type="similarity">
    <text evidence="14">Belongs to the RING-type zinc finger family. ATL subfamily.</text>
</comment>
<dbReference type="PROSITE" id="PS50089">
    <property type="entry name" value="ZF_RING_2"/>
    <property type="match status" value="1"/>
</dbReference>
<comment type="catalytic activity">
    <reaction evidence="15">
        <text>L-threonyl-[protein] + ATP = O-phospho-L-threonyl-[protein] + ADP + H(+)</text>
        <dbReference type="Rhea" id="RHEA:46608"/>
        <dbReference type="Rhea" id="RHEA-COMP:11060"/>
        <dbReference type="Rhea" id="RHEA-COMP:11605"/>
        <dbReference type="ChEBI" id="CHEBI:15378"/>
        <dbReference type="ChEBI" id="CHEBI:30013"/>
        <dbReference type="ChEBI" id="CHEBI:30616"/>
        <dbReference type="ChEBI" id="CHEBI:61977"/>
        <dbReference type="ChEBI" id="CHEBI:456216"/>
        <dbReference type="EC" id="2.7.11.1"/>
    </reaction>
</comment>
<dbReference type="SMART" id="SM00184">
    <property type="entry name" value="RING"/>
    <property type="match status" value="1"/>
</dbReference>
<evidence type="ECO:0000256" key="14">
    <source>
        <dbReference type="ARBA" id="ARBA00024209"/>
    </source>
</evidence>
<evidence type="ECO:0000256" key="3">
    <source>
        <dbReference type="ARBA" id="ARBA00004906"/>
    </source>
</evidence>
<comment type="pathway">
    <text evidence="3">Protein modification; protein ubiquitination.</text>
</comment>
<dbReference type="AlphaFoldDB" id="A0A445K8U0"/>
<dbReference type="GO" id="GO:0030247">
    <property type="term" value="F:polysaccharide binding"/>
    <property type="evidence" value="ECO:0007669"/>
    <property type="project" value="InterPro"/>
</dbReference>
<dbReference type="Gene3D" id="3.30.40.10">
    <property type="entry name" value="Zinc/RING finger domain, C3HC4 (zinc finger)"/>
    <property type="match status" value="1"/>
</dbReference>
<keyword evidence="5" id="KW-0812">Transmembrane</keyword>
<dbReference type="InterPro" id="IPR001841">
    <property type="entry name" value="Znf_RING"/>
</dbReference>
<evidence type="ECO:0000256" key="18">
    <source>
        <dbReference type="SAM" id="SignalP"/>
    </source>
</evidence>
<dbReference type="Pfam" id="PF13947">
    <property type="entry name" value="GUB_WAK_bind"/>
    <property type="match status" value="1"/>
</dbReference>
<keyword evidence="4 20" id="KW-0808">Transferase</keyword>
<dbReference type="PANTHER" id="PTHR46279">
    <property type="entry name" value="RING/U-BOX SUPERFAMILY PROTEIN"/>
    <property type="match status" value="1"/>
</dbReference>
<keyword evidence="6" id="KW-0479">Metal-binding</keyword>
<gene>
    <name evidence="20" type="ORF">D0Y65_014531</name>
</gene>
<dbReference type="CDD" id="cd16461">
    <property type="entry name" value="RING-H2_EL5-like"/>
    <property type="match status" value="1"/>
</dbReference>